<dbReference type="EMBL" id="CP061169">
    <property type="protein sequence ID" value="QPZ38340.1"/>
    <property type="molecule type" value="Genomic_DNA"/>
</dbReference>
<dbReference type="PANTHER" id="PTHR34294">
    <property type="entry name" value="TRANSCRIPTIONAL REGULATOR-RELATED"/>
    <property type="match status" value="1"/>
</dbReference>
<dbReference type="SUPFAM" id="SSF100950">
    <property type="entry name" value="NagB/RpiA/CoA transferase-like"/>
    <property type="match status" value="1"/>
</dbReference>
<reference evidence="6 7" key="1">
    <citation type="submission" date="2020-12" db="EMBL/GenBank/DDBJ databases">
        <title>Microbacterium sp. HY060.</title>
        <authorList>
            <person name="Zhou J."/>
        </authorList>
    </citation>
    <scope>NUCLEOTIDE SEQUENCE [LARGE SCALE GENOMIC DNA]</scope>
    <source>
        <strain evidence="6 7">HY60</strain>
    </source>
</reference>
<dbReference type="Gene3D" id="1.10.10.10">
    <property type="entry name" value="Winged helix-like DNA-binding domain superfamily/Winged helix DNA-binding domain"/>
    <property type="match status" value="1"/>
</dbReference>
<comment type="similarity">
    <text evidence="1">Belongs to the SorC transcriptional regulatory family.</text>
</comment>
<dbReference type="InterPro" id="IPR037171">
    <property type="entry name" value="NagB/RpiA_transferase-like"/>
</dbReference>
<sequence length="348" mass="37130">MVANKATRAKRKLSIRSQLVQSLWAEEPERRRAMLLLDVARQYYEYGMGQAEIAQATGYSRPTIGRMLAEAREAGIVNIQITHPLERSVSLEQTIQLRYGIQHVRVAPRSPVSDGIVEVGRSCAALLESVLQPGMSLGLSNGRIHNAMVPELHHIKTRGVTVVQMVGGLSRSTRLLDGDELCRRVAEALGGVSHSLPAPLLARDANAARALAVSPEVARTLELAEGVDVAVIGIGAGFRHPASVFSGTLTGDTVRTLHKHGAVGHILGRFVDSNGSAVATNLDRRVIGTTLESLRNIPFVVAVAAGTEKAPAIAAALRAGLIDVLLVDVTAAQELAHLPESPTRTPQR</sequence>
<evidence type="ECO:0000256" key="3">
    <source>
        <dbReference type="ARBA" id="ARBA00023125"/>
    </source>
</evidence>
<dbReference type="InterPro" id="IPR007324">
    <property type="entry name" value="Sugar-bd_dom_put"/>
</dbReference>
<proteinExistence type="inferred from homology"/>
<evidence type="ECO:0000259" key="5">
    <source>
        <dbReference type="Pfam" id="PF04198"/>
    </source>
</evidence>
<keyword evidence="4" id="KW-0804">Transcription</keyword>
<dbReference type="InterPro" id="IPR036388">
    <property type="entry name" value="WH-like_DNA-bd_sf"/>
</dbReference>
<protein>
    <recommendedName>
        <fullName evidence="5">Sugar-binding domain-containing protein</fullName>
    </recommendedName>
</protein>
<dbReference type="InterPro" id="IPR051054">
    <property type="entry name" value="SorC_transcr_regulators"/>
</dbReference>
<evidence type="ECO:0000256" key="2">
    <source>
        <dbReference type="ARBA" id="ARBA00023015"/>
    </source>
</evidence>
<dbReference type="RefSeq" id="WP_166986763.1">
    <property type="nucleotide sequence ID" value="NZ_CP061169.1"/>
</dbReference>
<dbReference type="Gene3D" id="3.40.50.1360">
    <property type="match status" value="1"/>
</dbReference>
<keyword evidence="3" id="KW-0238">DNA-binding</keyword>
<evidence type="ECO:0000313" key="6">
    <source>
        <dbReference type="EMBL" id="QPZ38340.1"/>
    </source>
</evidence>
<feature type="domain" description="Sugar-binding" evidence="5">
    <location>
        <begin position="84"/>
        <end position="335"/>
    </location>
</feature>
<dbReference type="Proteomes" id="UP000662814">
    <property type="component" value="Chromosome"/>
</dbReference>
<gene>
    <name evidence="6" type="ORF">HCR76_16390</name>
</gene>
<organism evidence="6 7">
    <name type="scientific">Paramicrobacterium chengjingii</name>
    <dbReference type="NCBI Taxonomy" id="2769067"/>
    <lineage>
        <taxon>Bacteria</taxon>
        <taxon>Bacillati</taxon>
        <taxon>Actinomycetota</taxon>
        <taxon>Actinomycetes</taxon>
        <taxon>Micrococcales</taxon>
        <taxon>Microbacteriaceae</taxon>
        <taxon>Paramicrobacterium</taxon>
    </lineage>
</organism>
<dbReference type="Pfam" id="PF04198">
    <property type="entry name" value="Sugar-bind"/>
    <property type="match status" value="1"/>
</dbReference>
<evidence type="ECO:0000256" key="1">
    <source>
        <dbReference type="ARBA" id="ARBA00010466"/>
    </source>
</evidence>
<evidence type="ECO:0000256" key="4">
    <source>
        <dbReference type="ARBA" id="ARBA00023163"/>
    </source>
</evidence>
<keyword evidence="7" id="KW-1185">Reference proteome</keyword>
<evidence type="ECO:0000313" key="7">
    <source>
        <dbReference type="Proteomes" id="UP000662814"/>
    </source>
</evidence>
<keyword evidence="2" id="KW-0805">Transcription regulation</keyword>
<accession>A0ABX6YJ05</accession>
<dbReference type="PANTHER" id="PTHR34294:SF1">
    <property type="entry name" value="TRANSCRIPTIONAL REGULATOR LSRR"/>
    <property type="match status" value="1"/>
</dbReference>
<name>A0ABX6YJ05_9MICO</name>